<reference evidence="1" key="1">
    <citation type="submission" date="2021-01" db="EMBL/GenBank/DDBJ databases">
        <title>Whole genome shotgun sequence of Actinoplanes ferrugineus NBRC 15555.</title>
        <authorList>
            <person name="Komaki H."/>
            <person name="Tamura T."/>
        </authorList>
    </citation>
    <scope>NUCLEOTIDE SEQUENCE</scope>
    <source>
        <strain evidence="1">NBRC 15555</strain>
    </source>
</reference>
<dbReference type="Proteomes" id="UP000598174">
    <property type="component" value="Unassembled WGS sequence"/>
</dbReference>
<keyword evidence="2" id="KW-1185">Reference proteome</keyword>
<dbReference type="RefSeq" id="WP_203821056.1">
    <property type="nucleotide sequence ID" value="NZ_BAAABP010000017.1"/>
</dbReference>
<sequence>MRSLALVPVREADPLGAIGVHRAKPFRPAEPTVARLRALATATGTALERILTWRGACW</sequence>
<protein>
    <recommendedName>
        <fullName evidence="3">GAF domain-containing protein</fullName>
    </recommendedName>
</protein>
<accession>A0A919J6T1</accession>
<proteinExistence type="predicted"/>
<gene>
    <name evidence="1" type="ORF">Afe05nite_64940</name>
</gene>
<evidence type="ECO:0000313" key="2">
    <source>
        <dbReference type="Proteomes" id="UP000598174"/>
    </source>
</evidence>
<name>A0A919J6T1_9ACTN</name>
<dbReference type="AlphaFoldDB" id="A0A919J6T1"/>
<evidence type="ECO:0000313" key="1">
    <source>
        <dbReference type="EMBL" id="GIE14654.1"/>
    </source>
</evidence>
<evidence type="ECO:0008006" key="3">
    <source>
        <dbReference type="Google" id="ProtNLM"/>
    </source>
</evidence>
<dbReference type="EMBL" id="BOMM01000057">
    <property type="protein sequence ID" value="GIE14654.1"/>
    <property type="molecule type" value="Genomic_DNA"/>
</dbReference>
<comment type="caution">
    <text evidence="1">The sequence shown here is derived from an EMBL/GenBank/DDBJ whole genome shotgun (WGS) entry which is preliminary data.</text>
</comment>
<organism evidence="1 2">
    <name type="scientific">Paractinoplanes ferrugineus</name>
    <dbReference type="NCBI Taxonomy" id="113564"/>
    <lineage>
        <taxon>Bacteria</taxon>
        <taxon>Bacillati</taxon>
        <taxon>Actinomycetota</taxon>
        <taxon>Actinomycetes</taxon>
        <taxon>Micromonosporales</taxon>
        <taxon>Micromonosporaceae</taxon>
        <taxon>Paractinoplanes</taxon>
    </lineage>
</organism>